<organism evidence="1 2">
    <name type="scientific">Planococcus antarcticus DSM 14505</name>
    <dbReference type="NCBI Taxonomy" id="1185653"/>
    <lineage>
        <taxon>Bacteria</taxon>
        <taxon>Bacillati</taxon>
        <taxon>Bacillota</taxon>
        <taxon>Bacilli</taxon>
        <taxon>Bacillales</taxon>
        <taxon>Caryophanaceae</taxon>
        <taxon>Planococcus</taxon>
    </lineage>
</organism>
<evidence type="ECO:0008006" key="3">
    <source>
        <dbReference type="Google" id="ProtNLM"/>
    </source>
</evidence>
<protein>
    <recommendedName>
        <fullName evidence="3">Nudix hydrolase domain-containing protein</fullName>
    </recommendedName>
</protein>
<dbReference type="Gene3D" id="3.90.79.10">
    <property type="entry name" value="Nucleoside Triphosphate Pyrophosphohydrolase"/>
    <property type="match status" value="1"/>
</dbReference>
<sequence length="107" mass="12374">MTAGEGSLSGAIRELEKETGLVANRQDLLLIGSLKKNNYFLDSYTWKSPEQLKLTDLNLQMDEVYSAQFINLTEWERMNNIQLVVPVLWDRYNLYGSEVGEWIKLES</sequence>
<dbReference type="Proteomes" id="UP000092661">
    <property type="component" value="Chromosome"/>
</dbReference>
<dbReference type="InterPro" id="IPR015797">
    <property type="entry name" value="NUDIX_hydrolase-like_dom_sf"/>
</dbReference>
<evidence type="ECO:0000313" key="2">
    <source>
        <dbReference type="Proteomes" id="UP000092661"/>
    </source>
</evidence>
<evidence type="ECO:0000313" key="1">
    <source>
        <dbReference type="EMBL" id="ANU11089.1"/>
    </source>
</evidence>
<proteinExistence type="predicted"/>
<dbReference type="EMBL" id="CP016534">
    <property type="protein sequence ID" value="ANU11089.1"/>
    <property type="molecule type" value="Genomic_DNA"/>
</dbReference>
<keyword evidence="2" id="KW-1185">Reference proteome</keyword>
<dbReference type="SUPFAM" id="SSF55811">
    <property type="entry name" value="Nudix"/>
    <property type="match status" value="1"/>
</dbReference>
<accession>A0ABN4RMZ3</accession>
<reference evidence="1" key="1">
    <citation type="submission" date="2016-10" db="EMBL/GenBank/DDBJ databases">
        <authorList>
            <person name="See-Too W.S."/>
        </authorList>
    </citation>
    <scope>NUCLEOTIDE SEQUENCE</scope>
    <source>
        <strain evidence="1">DSM 14505</strain>
    </source>
</reference>
<name>A0ABN4RMZ3_9BACL</name>
<gene>
    <name evidence="1" type="ORF">BBH88_12670</name>
</gene>